<dbReference type="PANTHER" id="PTHR48106:SF18">
    <property type="entry name" value="QUINONE OXIDOREDUCTASE PIG3"/>
    <property type="match status" value="1"/>
</dbReference>
<dbReference type="AlphaFoldDB" id="A0A7G3GC72"/>
<proteinExistence type="predicted"/>
<feature type="domain" description="Enoyl reductase (ER)" evidence="3">
    <location>
        <begin position="8"/>
        <end position="316"/>
    </location>
</feature>
<keyword evidence="1" id="KW-0521">NADP</keyword>
<evidence type="ECO:0000256" key="2">
    <source>
        <dbReference type="ARBA" id="ARBA00023002"/>
    </source>
</evidence>
<dbReference type="InterPro" id="IPR036291">
    <property type="entry name" value="NAD(P)-bd_dom_sf"/>
</dbReference>
<evidence type="ECO:0000259" key="3">
    <source>
        <dbReference type="SMART" id="SM00829"/>
    </source>
</evidence>
<accession>A0A7G3GC72</accession>
<organism evidence="4 5">
    <name type="scientific">Iodobacter fluviatilis</name>
    <dbReference type="NCBI Taxonomy" id="537"/>
    <lineage>
        <taxon>Bacteria</taxon>
        <taxon>Pseudomonadati</taxon>
        <taxon>Pseudomonadota</taxon>
        <taxon>Betaproteobacteria</taxon>
        <taxon>Neisseriales</taxon>
        <taxon>Chitinibacteraceae</taxon>
        <taxon>Iodobacter</taxon>
    </lineage>
</organism>
<name>A0A7G3GC72_9NEIS</name>
<dbReference type="SUPFAM" id="SSF50129">
    <property type="entry name" value="GroES-like"/>
    <property type="match status" value="1"/>
</dbReference>
<keyword evidence="2" id="KW-0560">Oxidoreductase</keyword>
<dbReference type="InterPro" id="IPR020843">
    <property type="entry name" value="ER"/>
</dbReference>
<dbReference type="RefSeq" id="WP_130107276.1">
    <property type="nucleotide sequence ID" value="NZ_CP025781.1"/>
</dbReference>
<evidence type="ECO:0000313" key="4">
    <source>
        <dbReference type="EMBL" id="QBC44754.1"/>
    </source>
</evidence>
<dbReference type="Gene3D" id="3.90.180.10">
    <property type="entry name" value="Medium-chain alcohol dehydrogenases, catalytic domain"/>
    <property type="match status" value="1"/>
</dbReference>
<reference evidence="4 5" key="1">
    <citation type="submission" date="2018-01" db="EMBL/GenBank/DDBJ databases">
        <title>Genome sequence of Iodobacter sp. strain PCH194 isolated from Indian Trans-Himalaya.</title>
        <authorList>
            <person name="Kumar V."/>
            <person name="Thakur V."/>
            <person name="Kumar S."/>
            <person name="Singh D."/>
        </authorList>
    </citation>
    <scope>NUCLEOTIDE SEQUENCE [LARGE SCALE GENOMIC DNA]</scope>
    <source>
        <strain evidence="4 5">PCH194</strain>
    </source>
</reference>
<evidence type="ECO:0000313" key="5">
    <source>
        <dbReference type="Proteomes" id="UP000515917"/>
    </source>
</evidence>
<dbReference type="GO" id="GO:0070402">
    <property type="term" value="F:NADPH binding"/>
    <property type="evidence" value="ECO:0007669"/>
    <property type="project" value="TreeGrafter"/>
</dbReference>
<dbReference type="GO" id="GO:0016651">
    <property type="term" value="F:oxidoreductase activity, acting on NAD(P)H"/>
    <property type="evidence" value="ECO:0007669"/>
    <property type="project" value="TreeGrafter"/>
</dbReference>
<keyword evidence="5" id="KW-1185">Reference proteome</keyword>
<evidence type="ECO:0000256" key="1">
    <source>
        <dbReference type="ARBA" id="ARBA00022857"/>
    </source>
</evidence>
<dbReference type="KEGG" id="ifl:C1H71_15240"/>
<dbReference type="InterPro" id="IPR011032">
    <property type="entry name" value="GroES-like_sf"/>
</dbReference>
<dbReference type="InterPro" id="IPR013154">
    <property type="entry name" value="ADH-like_N"/>
</dbReference>
<dbReference type="CDD" id="cd05276">
    <property type="entry name" value="p53_inducible_oxidoreductase"/>
    <property type="match status" value="1"/>
</dbReference>
<dbReference type="Gene3D" id="3.40.50.720">
    <property type="entry name" value="NAD(P)-binding Rossmann-like Domain"/>
    <property type="match status" value="1"/>
</dbReference>
<dbReference type="Pfam" id="PF08240">
    <property type="entry name" value="ADH_N"/>
    <property type="match status" value="1"/>
</dbReference>
<sequence length="321" mass="33571">MRAVIQTKPLLSLGHAELPHVQAGQLLIQVYVAGINRADLAQAAGRYPAPAGDSPILGLEVAGVITAVGEGVSRFALGDEVFGLVGGGAYAEYCIIESSLAMKIPAGLSFTDAASLPEAWMTAWFNLVQIGGLKAGQRVLIHAGASGVGAAGIQLAKHLGAWVATTAGGTLKGEFCRQLGADLVVDYQQDDFAAIVKEAGGVDLILDGVGGDYLAKNQACLNMDGQIVLIGLLRGISAEAHLGLLLMKRQRITGSTLRAQPLGVKVELATALREKILPLIAIGDLKITIDCVFDWGKVAEAHQYIAENRNLGKVLLSMIDF</sequence>
<dbReference type="SUPFAM" id="SSF51735">
    <property type="entry name" value="NAD(P)-binding Rossmann-fold domains"/>
    <property type="match status" value="1"/>
</dbReference>
<dbReference type="EMBL" id="CP025781">
    <property type="protein sequence ID" value="QBC44754.1"/>
    <property type="molecule type" value="Genomic_DNA"/>
</dbReference>
<dbReference type="InterPro" id="IPR014189">
    <property type="entry name" value="Quinone_OxRdtase_PIG3"/>
</dbReference>
<gene>
    <name evidence="4" type="ORF">C1H71_15240</name>
</gene>
<dbReference type="SMART" id="SM00829">
    <property type="entry name" value="PKS_ER"/>
    <property type="match status" value="1"/>
</dbReference>
<dbReference type="NCBIfam" id="TIGR02824">
    <property type="entry name" value="quinone_pig3"/>
    <property type="match status" value="1"/>
</dbReference>
<protein>
    <submittedName>
        <fullName evidence="4">NAD(P)H-quinone oxidoreductase</fullName>
    </submittedName>
</protein>
<dbReference type="Proteomes" id="UP000515917">
    <property type="component" value="Chromosome"/>
</dbReference>
<dbReference type="PANTHER" id="PTHR48106">
    <property type="entry name" value="QUINONE OXIDOREDUCTASE PIG3-RELATED"/>
    <property type="match status" value="1"/>
</dbReference>
<dbReference type="Pfam" id="PF13602">
    <property type="entry name" value="ADH_zinc_N_2"/>
    <property type="match status" value="1"/>
</dbReference>